<dbReference type="KEGG" id="pchm:VFPPC_04653"/>
<sequence length="123" mass="14046">MAPSFEITPQAFRSPTDHDELRVSFTTSTTGRDPLFPATYLQVSYRFGSGQEIFGEIFTPRDIMRDVSGNGVYHIAVPFKDVPIAMVNREEDLDAEVSLHAWKDLKYLNSWVVGEIKDWGMMR</sequence>
<evidence type="ECO:0000313" key="1">
    <source>
        <dbReference type="EMBL" id="OAQ68418.1"/>
    </source>
</evidence>
<dbReference type="AlphaFoldDB" id="A0A179FT32"/>
<evidence type="ECO:0000313" key="2">
    <source>
        <dbReference type="Proteomes" id="UP000078397"/>
    </source>
</evidence>
<organism evidence="1 2">
    <name type="scientific">Pochonia chlamydosporia 170</name>
    <dbReference type="NCBI Taxonomy" id="1380566"/>
    <lineage>
        <taxon>Eukaryota</taxon>
        <taxon>Fungi</taxon>
        <taxon>Dikarya</taxon>
        <taxon>Ascomycota</taxon>
        <taxon>Pezizomycotina</taxon>
        <taxon>Sordariomycetes</taxon>
        <taxon>Hypocreomycetidae</taxon>
        <taxon>Hypocreales</taxon>
        <taxon>Clavicipitaceae</taxon>
        <taxon>Pochonia</taxon>
    </lineage>
</organism>
<reference evidence="1 2" key="1">
    <citation type="journal article" date="2016" name="PLoS Pathog.">
        <title>Biosynthesis of antibiotic leucinostatins in bio-control fungus Purpureocillium lilacinum and their inhibition on phytophthora revealed by genome mining.</title>
        <authorList>
            <person name="Wang G."/>
            <person name="Liu Z."/>
            <person name="Lin R."/>
            <person name="Li E."/>
            <person name="Mao Z."/>
            <person name="Ling J."/>
            <person name="Yang Y."/>
            <person name="Yin W.B."/>
            <person name="Xie B."/>
        </authorList>
    </citation>
    <scope>NUCLEOTIDE SEQUENCE [LARGE SCALE GENOMIC DNA]</scope>
    <source>
        <strain evidence="1">170</strain>
    </source>
</reference>
<keyword evidence="2" id="KW-1185">Reference proteome</keyword>
<protein>
    <submittedName>
        <fullName evidence="1">Uncharacterized protein</fullName>
    </submittedName>
</protein>
<gene>
    <name evidence="1" type="ORF">VFPPC_04653</name>
</gene>
<name>A0A179FT32_METCM</name>
<proteinExistence type="predicted"/>
<dbReference type="EMBL" id="LSBJ02000003">
    <property type="protein sequence ID" value="OAQ68418.1"/>
    <property type="molecule type" value="Genomic_DNA"/>
</dbReference>
<dbReference type="RefSeq" id="XP_018145268.1">
    <property type="nucleotide sequence ID" value="XM_018283972.1"/>
</dbReference>
<dbReference type="Proteomes" id="UP000078397">
    <property type="component" value="Unassembled WGS sequence"/>
</dbReference>
<dbReference type="OrthoDB" id="4955573at2759"/>
<accession>A0A179FT32</accession>
<comment type="caution">
    <text evidence="1">The sequence shown here is derived from an EMBL/GenBank/DDBJ whole genome shotgun (WGS) entry which is preliminary data.</text>
</comment>
<dbReference type="GeneID" id="28847966"/>